<sequence>MKAPFFVILPSKLHFDVNDFIAPSYKLSPISQPIFKQILGHPTTLVSHL</sequence>
<name>A0AAP0EQN0_9MAGN</name>
<proteinExistence type="predicted"/>
<dbReference type="Proteomes" id="UP001419268">
    <property type="component" value="Unassembled WGS sequence"/>
</dbReference>
<dbReference type="EMBL" id="JBBNAG010000011">
    <property type="protein sequence ID" value="KAK9094923.1"/>
    <property type="molecule type" value="Genomic_DNA"/>
</dbReference>
<organism evidence="1 2">
    <name type="scientific">Stephania cephalantha</name>
    <dbReference type="NCBI Taxonomy" id="152367"/>
    <lineage>
        <taxon>Eukaryota</taxon>
        <taxon>Viridiplantae</taxon>
        <taxon>Streptophyta</taxon>
        <taxon>Embryophyta</taxon>
        <taxon>Tracheophyta</taxon>
        <taxon>Spermatophyta</taxon>
        <taxon>Magnoliopsida</taxon>
        <taxon>Ranunculales</taxon>
        <taxon>Menispermaceae</taxon>
        <taxon>Menispermoideae</taxon>
        <taxon>Cissampelideae</taxon>
        <taxon>Stephania</taxon>
    </lineage>
</organism>
<comment type="caution">
    <text evidence="1">The sequence shown here is derived from an EMBL/GenBank/DDBJ whole genome shotgun (WGS) entry which is preliminary data.</text>
</comment>
<accession>A0AAP0EQN0</accession>
<gene>
    <name evidence="1" type="ORF">Scep_026392</name>
</gene>
<evidence type="ECO:0000313" key="2">
    <source>
        <dbReference type="Proteomes" id="UP001419268"/>
    </source>
</evidence>
<dbReference type="AlphaFoldDB" id="A0AAP0EQN0"/>
<evidence type="ECO:0000313" key="1">
    <source>
        <dbReference type="EMBL" id="KAK9094923.1"/>
    </source>
</evidence>
<keyword evidence="2" id="KW-1185">Reference proteome</keyword>
<protein>
    <submittedName>
        <fullName evidence="1">Uncharacterized protein</fullName>
    </submittedName>
</protein>
<reference evidence="1 2" key="1">
    <citation type="submission" date="2024-01" db="EMBL/GenBank/DDBJ databases">
        <title>Genome assemblies of Stephania.</title>
        <authorList>
            <person name="Yang L."/>
        </authorList>
    </citation>
    <scope>NUCLEOTIDE SEQUENCE [LARGE SCALE GENOMIC DNA]</scope>
    <source>
        <strain evidence="1">JXDWG</strain>
        <tissue evidence="1">Leaf</tissue>
    </source>
</reference>